<dbReference type="InterPro" id="IPR013762">
    <property type="entry name" value="Integrase-like_cat_sf"/>
</dbReference>
<dbReference type="SUPFAM" id="SSF56349">
    <property type="entry name" value="DNA breaking-rejoining enzymes"/>
    <property type="match status" value="1"/>
</dbReference>
<dbReference type="GO" id="GO:0003677">
    <property type="term" value="F:DNA binding"/>
    <property type="evidence" value="ECO:0007669"/>
    <property type="project" value="InterPro"/>
</dbReference>
<evidence type="ECO:0000256" key="1">
    <source>
        <dbReference type="ARBA" id="ARBA00023172"/>
    </source>
</evidence>
<evidence type="ECO:0000259" key="2">
    <source>
        <dbReference type="PROSITE" id="PS51898"/>
    </source>
</evidence>
<proteinExistence type="predicted"/>
<dbReference type="PROSITE" id="PS51898">
    <property type="entry name" value="TYR_RECOMBINASE"/>
    <property type="match status" value="1"/>
</dbReference>
<dbReference type="AlphaFoldDB" id="A0AAE4GAY8"/>
<dbReference type="GO" id="GO:0006310">
    <property type="term" value="P:DNA recombination"/>
    <property type="evidence" value="ECO:0007669"/>
    <property type="project" value="UniProtKB-KW"/>
</dbReference>
<dbReference type="EMBL" id="JAVRAA010000009">
    <property type="protein sequence ID" value="MDT0338740.1"/>
    <property type="molecule type" value="Genomic_DNA"/>
</dbReference>
<dbReference type="Pfam" id="PF00589">
    <property type="entry name" value="Phage_integrase"/>
    <property type="match status" value="1"/>
</dbReference>
<dbReference type="InterPro" id="IPR002104">
    <property type="entry name" value="Integrase_catalytic"/>
</dbReference>
<accession>A0AAE4GAY8</accession>
<gene>
    <name evidence="3" type="ORF">RJN63_18010</name>
</gene>
<feature type="domain" description="Tyr recombinase" evidence="2">
    <location>
        <begin position="237"/>
        <end position="469"/>
    </location>
</feature>
<protein>
    <submittedName>
        <fullName evidence="3">Tyrosine-type recombinase/integrase</fullName>
    </submittedName>
</protein>
<evidence type="ECO:0000313" key="3">
    <source>
        <dbReference type="EMBL" id="MDT0338740.1"/>
    </source>
</evidence>
<reference evidence="3" key="1">
    <citation type="submission" date="2023-02" db="EMBL/GenBank/DDBJ databases">
        <title>Description of Herbaspirillum huttiense subsp. nephrolepsisexaltata and Herbaspirillum huttiense subsp. lycopersicon.</title>
        <authorList>
            <person name="Poudel M."/>
            <person name="Sharma A."/>
            <person name="Goss E."/>
            <person name="Tapia J.H."/>
            <person name="Harmon C.M."/>
            <person name="Jones J.B."/>
        </authorList>
    </citation>
    <scope>NUCLEOTIDE SEQUENCE</scope>
    <source>
        <strain evidence="3">NC40101</strain>
    </source>
</reference>
<dbReference type="InterPro" id="IPR011010">
    <property type="entry name" value="DNA_brk_join_enz"/>
</dbReference>
<name>A0AAE4GAY8_9BURK</name>
<dbReference type="GO" id="GO:0015074">
    <property type="term" value="P:DNA integration"/>
    <property type="evidence" value="ECO:0007669"/>
    <property type="project" value="InterPro"/>
</dbReference>
<organism evidence="3">
    <name type="scientific">Herbaspirillum huttiense subsp. nephrolepidis</name>
    <dbReference type="NCBI Taxonomy" id="3075126"/>
    <lineage>
        <taxon>Bacteria</taxon>
        <taxon>Pseudomonadati</taxon>
        <taxon>Pseudomonadota</taxon>
        <taxon>Betaproteobacteria</taxon>
        <taxon>Burkholderiales</taxon>
        <taxon>Oxalobacteraceae</taxon>
        <taxon>Herbaspirillum</taxon>
    </lineage>
</organism>
<keyword evidence="1" id="KW-0233">DNA recombination</keyword>
<dbReference type="RefSeq" id="WP_310837958.1">
    <property type="nucleotide sequence ID" value="NZ_JAVLSM010000010.1"/>
</dbReference>
<sequence length="616" mass="70498">MKKKSLDFQNIAGIQPIEDIANPLRLQRGAERDKIIISTKVVDKRVVILSYFGDEVWWLTGLTRNTTLSNTKLDFTTVPAAFRDTLKLALHRYRMRGCEYRPTRPKSSSVIRQFRGMVRFLCFLHKSGVQSLTNITDLHFEMYRTYLVNEVQKNGKRPSPAGLEKSLRNVMLLCELSRYTEQEVAVFPNYTFGKAKGSRTPLIPDEVFSGLFVRASSIVELAPRMFELLSETERIAREKSHVSDKYVMILSSYMLKENGFPGGYREFKTELLKIRVACYVVISSLSGCRVHELAHLKKGSVYRTNDEDGNVYFWMRSDSLKTGEGATEWMIPEAAAHAIQVLEQWAQPYQDILQEELKLLRTGQHNDIRIVQAEEHMDSLFVGLDGRNGNVVRTLGTQAINNDLKEFCRECGFDWNLSSHQFRKKFANYAARSQFGDLRYLQRHFKHWSLDMTLTYALNDHQELELYLEILEEIDELKMDVVSTWLEQDEPLAGGYGESLMTWRSRRENVVLFKCHADMVRTIATSTHIRSNGHAWCTADDGRDCPGNDFEPTKCQSSCSSSVIGRPHSQFYGALYDHLMSLGDAKDIGAGGRKRVQTDLERCAAVLNQLEKKATA</sequence>
<comment type="caution">
    <text evidence="3">The sequence shown here is derived from an EMBL/GenBank/DDBJ whole genome shotgun (WGS) entry which is preliminary data.</text>
</comment>
<dbReference type="Gene3D" id="1.10.443.10">
    <property type="entry name" value="Intergrase catalytic core"/>
    <property type="match status" value="1"/>
</dbReference>